<dbReference type="Proteomes" id="UP001172083">
    <property type="component" value="Unassembled WGS sequence"/>
</dbReference>
<evidence type="ECO:0000313" key="2">
    <source>
        <dbReference type="EMBL" id="MDN5216220.1"/>
    </source>
</evidence>
<dbReference type="EMBL" id="JAUJEB010000008">
    <property type="protein sequence ID" value="MDN5216220.1"/>
    <property type="molecule type" value="Genomic_DNA"/>
</dbReference>
<evidence type="ECO:0000313" key="3">
    <source>
        <dbReference type="Proteomes" id="UP001172083"/>
    </source>
</evidence>
<organism evidence="2 3">
    <name type="scientific">Agaribacillus aureus</name>
    <dbReference type="NCBI Taxonomy" id="3051825"/>
    <lineage>
        <taxon>Bacteria</taxon>
        <taxon>Pseudomonadati</taxon>
        <taxon>Bacteroidota</taxon>
        <taxon>Cytophagia</taxon>
        <taxon>Cytophagales</taxon>
        <taxon>Splendidivirgaceae</taxon>
        <taxon>Agaribacillus</taxon>
    </lineage>
</organism>
<comment type="caution">
    <text evidence="2">The sequence shown here is derived from an EMBL/GenBank/DDBJ whole genome shotgun (WGS) entry which is preliminary data.</text>
</comment>
<protein>
    <recommendedName>
        <fullName evidence="4">Lipoprotein</fullName>
    </recommendedName>
</protein>
<keyword evidence="1" id="KW-0175">Coiled coil</keyword>
<keyword evidence="3" id="KW-1185">Reference proteome</keyword>
<accession>A0ABT8LEL2</accession>
<feature type="coiled-coil region" evidence="1">
    <location>
        <begin position="73"/>
        <end position="113"/>
    </location>
</feature>
<proteinExistence type="predicted"/>
<evidence type="ECO:0000256" key="1">
    <source>
        <dbReference type="SAM" id="Coils"/>
    </source>
</evidence>
<dbReference type="RefSeq" id="WP_346761557.1">
    <property type="nucleotide sequence ID" value="NZ_JAUJEB010000008.1"/>
</dbReference>
<sequence length="216" mass="24875">MLALAHLTPVKYRHLFIVFLFAGLTSCQSTRVGSDAQSTKMVVTSTDEYKIWELIDSASVSAQLNSQVLPKKYQALTLNIKRIKVRLSQLEKQDNKSDEIRFYKNQLDEIKVQFPWDDGNFHTFLVKKSGILSPDLAKKFPNIRSYAGKKIDDKNTNLRLDINPAGLFAMITTPSRTVFIRPLEGEEKFYLCYDKDQVDQSNKEYYEPPVKKRANN</sequence>
<evidence type="ECO:0008006" key="4">
    <source>
        <dbReference type="Google" id="ProtNLM"/>
    </source>
</evidence>
<gene>
    <name evidence="2" type="ORF">QQ020_29400</name>
</gene>
<name>A0ABT8LEL2_9BACT</name>
<reference evidence="2" key="1">
    <citation type="submission" date="2023-06" db="EMBL/GenBank/DDBJ databases">
        <title>Genomic of Agaribacillus aureum.</title>
        <authorList>
            <person name="Wang G."/>
        </authorList>
    </citation>
    <scope>NUCLEOTIDE SEQUENCE</scope>
    <source>
        <strain evidence="2">BMA12</strain>
    </source>
</reference>